<organism evidence="3 4">
    <name type="scientific">Sphingobium limneticum</name>
    <dbReference type="NCBI Taxonomy" id="1007511"/>
    <lineage>
        <taxon>Bacteria</taxon>
        <taxon>Pseudomonadati</taxon>
        <taxon>Pseudomonadota</taxon>
        <taxon>Alphaproteobacteria</taxon>
        <taxon>Sphingomonadales</taxon>
        <taxon>Sphingomonadaceae</taxon>
        <taxon>Sphingobium</taxon>
    </lineage>
</organism>
<evidence type="ECO:0000313" key="2">
    <source>
        <dbReference type="EMBL" id="KAA9018221.1"/>
    </source>
</evidence>
<dbReference type="SUPFAM" id="SSF56112">
    <property type="entry name" value="Protein kinase-like (PK-like)"/>
    <property type="match status" value="1"/>
</dbReference>
<feature type="domain" description="Aminoglycoside phosphotransferase" evidence="1">
    <location>
        <begin position="92"/>
        <end position="295"/>
    </location>
</feature>
<sequence length="365" mass="39960">MSIAPADLIHPTPLPRPEQVDADWLNSLLSGDGSVGKVAAVTVTPVGAGQIGETARFALTYAPGATGPASLIGKFASTDPASREVARGWSLYERELRFYHELAPRAGIATPRYHGARMDGEGSFILLLEDLAPAAPGDQFKGLARDQMGQAVAEAARLHAAFWNADADPALAWLDAGHIAQPFYQPEIFRATWPAFRDRYGAQLEPRHLRVCDALAERYESYAAPLSSPRCVTHNDYRPDNMLLLPHRLTVVDWQSVALGWNAVDIAYLIGGAYGAAERQGVEDDLLRHYHAELTRCGITDYSFAQLRADYRHFTFAGINVAVGAAMLVKRTERGDRLFLTMLDRFVSHVIDQDALGILRQPAGV</sequence>
<dbReference type="EMBL" id="VYQA01000005">
    <property type="protein sequence ID" value="KAA9030857.1"/>
    <property type="molecule type" value="Genomic_DNA"/>
</dbReference>
<keyword evidence="5" id="KW-1185">Reference proteome</keyword>
<comment type="caution">
    <text evidence="3">The sequence shown here is derived from an EMBL/GenBank/DDBJ whole genome shotgun (WGS) entry which is preliminary data.</text>
</comment>
<protein>
    <submittedName>
        <fullName evidence="3">Phosphotransferase</fullName>
    </submittedName>
</protein>
<dbReference type="EMBL" id="VYQB01000005">
    <property type="protein sequence ID" value="KAA9018221.1"/>
    <property type="molecule type" value="Genomic_DNA"/>
</dbReference>
<keyword evidence="3" id="KW-0808">Transferase</keyword>
<dbReference type="Proteomes" id="UP000325933">
    <property type="component" value="Unassembled WGS sequence"/>
</dbReference>
<dbReference type="InterPro" id="IPR002575">
    <property type="entry name" value="Aminoglycoside_PTrfase"/>
</dbReference>
<proteinExistence type="predicted"/>
<name>A0A5J5I3M7_9SPHN</name>
<evidence type="ECO:0000313" key="5">
    <source>
        <dbReference type="Proteomes" id="UP000326364"/>
    </source>
</evidence>
<dbReference type="InterPro" id="IPR052961">
    <property type="entry name" value="Oxido-Kinase-like_Enzymes"/>
</dbReference>
<gene>
    <name evidence="3" type="ORF">F4U95_08845</name>
    <name evidence="2" type="ORF">F4U96_08895</name>
</gene>
<dbReference type="Pfam" id="PF01636">
    <property type="entry name" value="APH"/>
    <property type="match status" value="1"/>
</dbReference>
<dbReference type="InterPro" id="IPR011009">
    <property type="entry name" value="Kinase-like_dom_sf"/>
</dbReference>
<dbReference type="Proteomes" id="UP000326364">
    <property type="component" value="Unassembled WGS sequence"/>
</dbReference>
<dbReference type="Gene3D" id="3.90.1200.10">
    <property type="match status" value="1"/>
</dbReference>
<dbReference type="PANTHER" id="PTHR23020">
    <property type="entry name" value="UNCHARACTERIZED NUCLEAR HORMONE RECEPTOR-RELATED"/>
    <property type="match status" value="1"/>
</dbReference>
<evidence type="ECO:0000259" key="1">
    <source>
        <dbReference type="Pfam" id="PF01636"/>
    </source>
</evidence>
<evidence type="ECO:0000313" key="3">
    <source>
        <dbReference type="EMBL" id="KAA9030857.1"/>
    </source>
</evidence>
<evidence type="ECO:0000313" key="4">
    <source>
        <dbReference type="Proteomes" id="UP000325933"/>
    </source>
</evidence>
<dbReference type="GO" id="GO:0016740">
    <property type="term" value="F:transferase activity"/>
    <property type="evidence" value="ECO:0007669"/>
    <property type="project" value="UniProtKB-KW"/>
</dbReference>
<dbReference type="RefSeq" id="WP_150425407.1">
    <property type="nucleotide sequence ID" value="NZ_VYQA01000005.1"/>
</dbReference>
<dbReference type="PANTHER" id="PTHR23020:SF41">
    <property type="entry name" value="AMINOGLYCOSIDE PHOSPHOTRANSFERASE DOMAIN-CONTAINING PROTEIN"/>
    <property type="match status" value="1"/>
</dbReference>
<reference evidence="4 5" key="1">
    <citation type="submission" date="2019-09" db="EMBL/GenBank/DDBJ databases">
        <authorList>
            <person name="Feng G."/>
        </authorList>
    </citation>
    <scope>NUCLEOTIDE SEQUENCE [LARGE SCALE GENOMIC DNA]</scope>
    <source>
        <strain evidence="3 4">KACC 19283</strain>
        <strain evidence="2 5">KACC 19284</strain>
    </source>
</reference>
<accession>A0A5J5I3M7</accession>
<dbReference type="AlphaFoldDB" id="A0A5J5I3M7"/>